<organism evidence="1 2">
    <name type="scientific">Danionella cerebrum</name>
    <dbReference type="NCBI Taxonomy" id="2873325"/>
    <lineage>
        <taxon>Eukaryota</taxon>
        <taxon>Metazoa</taxon>
        <taxon>Chordata</taxon>
        <taxon>Craniata</taxon>
        <taxon>Vertebrata</taxon>
        <taxon>Euteleostomi</taxon>
        <taxon>Actinopterygii</taxon>
        <taxon>Neopterygii</taxon>
        <taxon>Teleostei</taxon>
        <taxon>Ostariophysi</taxon>
        <taxon>Cypriniformes</taxon>
        <taxon>Danionidae</taxon>
        <taxon>Danioninae</taxon>
        <taxon>Danionella</taxon>
    </lineage>
</organism>
<dbReference type="OrthoDB" id="10253254at2759"/>
<dbReference type="AlphaFoldDB" id="A0A553ML64"/>
<gene>
    <name evidence="1" type="ORF">DNTS_033802</name>
</gene>
<evidence type="ECO:0000313" key="2">
    <source>
        <dbReference type="Proteomes" id="UP000316079"/>
    </source>
</evidence>
<evidence type="ECO:0000313" key="1">
    <source>
        <dbReference type="EMBL" id="TRY53921.1"/>
    </source>
</evidence>
<accession>A0A553ML64</accession>
<name>A0A553ML64_9TELE</name>
<reference evidence="1 2" key="1">
    <citation type="journal article" date="2019" name="Sci. Data">
        <title>Hybrid genome assembly and annotation of Danionella translucida.</title>
        <authorList>
            <person name="Kadobianskyi M."/>
            <person name="Schulze L."/>
            <person name="Schuelke M."/>
            <person name="Judkewitz B."/>
        </authorList>
    </citation>
    <scope>NUCLEOTIDE SEQUENCE [LARGE SCALE GENOMIC DNA]</scope>
    <source>
        <strain evidence="1 2">Bolton</strain>
    </source>
</reference>
<protein>
    <submittedName>
        <fullName evidence="1">Uncharacterized protein</fullName>
    </submittedName>
</protein>
<sequence length="103" mass="11669">MSNQAVNQQALAWQEADSTLQYLILCFKKNTKCLKMDEDFFSPLSLSRQQKKQHIYISSSFSFAFQELCVCRNTPGVSGTPAGQPLKLSVQCFCLFYICPQTV</sequence>
<dbReference type="Proteomes" id="UP000316079">
    <property type="component" value="Unassembled WGS sequence"/>
</dbReference>
<proteinExistence type="predicted"/>
<keyword evidence="2" id="KW-1185">Reference proteome</keyword>
<dbReference type="EMBL" id="SRMA01027402">
    <property type="protein sequence ID" value="TRY53921.1"/>
    <property type="molecule type" value="Genomic_DNA"/>
</dbReference>
<comment type="caution">
    <text evidence="1">The sequence shown here is derived from an EMBL/GenBank/DDBJ whole genome shotgun (WGS) entry which is preliminary data.</text>
</comment>